<reference evidence="13" key="1">
    <citation type="submission" date="2013-12" db="EMBL/GenBank/DDBJ databases">
        <title>The Genome Sequence of Aphanomyces astaci APO3.</title>
        <authorList>
            <consortium name="The Broad Institute Genomics Platform"/>
            <person name="Russ C."/>
            <person name="Tyler B."/>
            <person name="van West P."/>
            <person name="Dieguez-Uribeondo J."/>
            <person name="Young S.K."/>
            <person name="Zeng Q."/>
            <person name="Gargeya S."/>
            <person name="Fitzgerald M."/>
            <person name="Abouelleil A."/>
            <person name="Alvarado L."/>
            <person name="Chapman S.B."/>
            <person name="Gainer-Dewar J."/>
            <person name="Goldberg J."/>
            <person name="Griggs A."/>
            <person name="Gujja S."/>
            <person name="Hansen M."/>
            <person name="Howarth C."/>
            <person name="Imamovic A."/>
            <person name="Ireland A."/>
            <person name="Larimer J."/>
            <person name="McCowan C."/>
            <person name="Murphy C."/>
            <person name="Pearson M."/>
            <person name="Poon T.W."/>
            <person name="Priest M."/>
            <person name="Roberts A."/>
            <person name="Saif S."/>
            <person name="Shea T."/>
            <person name="Sykes S."/>
            <person name="Wortman J."/>
            <person name="Nusbaum C."/>
            <person name="Birren B."/>
        </authorList>
    </citation>
    <scope>NUCLEOTIDE SEQUENCE [LARGE SCALE GENOMIC DNA]</scope>
    <source>
        <strain evidence="13">APO3</strain>
    </source>
</reference>
<feature type="compositionally biased region" description="Basic residues" evidence="9">
    <location>
        <begin position="1"/>
        <end position="11"/>
    </location>
</feature>
<dbReference type="Gene3D" id="1.10.510.10">
    <property type="entry name" value="Transferase(Phosphotransferase) domain 1"/>
    <property type="match status" value="1"/>
</dbReference>
<dbReference type="Pfam" id="PF00787">
    <property type="entry name" value="PX"/>
    <property type="match status" value="1"/>
</dbReference>
<dbReference type="CDD" id="cd06093">
    <property type="entry name" value="PX_domain"/>
    <property type="match status" value="1"/>
</dbReference>
<dbReference type="PROSITE" id="PS00107">
    <property type="entry name" value="PROTEIN_KINASE_ATP"/>
    <property type="match status" value="1"/>
</dbReference>
<keyword evidence="2" id="KW-0723">Serine/threonine-protein kinase</keyword>
<dbReference type="VEuPathDB" id="FungiDB:H257_06566"/>
<feature type="domain" description="PX" evidence="11">
    <location>
        <begin position="208"/>
        <end position="329"/>
    </location>
</feature>
<feature type="region of interest" description="Disordered" evidence="9">
    <location>
        <begin position="786"/>
        <end position="808"/>
    </location>
</feature>
<evidence type="ECO:0000256" key="1">
    <source>
        <dbReference type="ARBA" id="ARBA00009903"/>
    </source>
</evidence>
<feature type="binding site" evidence="8">
    <location>
        <position position="503"/>
    </location>
    <ligand>
        <name>ATP</name>
        <dbReference type="ChEBI" id="CHEBI:30616"/>
    </ligand>
</feature>
<dbReference type="FunFam" id="3.30.200.20:FF:000537">
    <property type="entry name" value="Non-specific serine/threonine protein kinase"/>
    <property type="match status" value="1"/>
</dbReference>
<dbReference type="PROSITE" id="PS50011">
    <property type="entry name" value="PROTEIN_KINASE_DOM"/>
    <property type="match status" value="1"/>
</dbReference>
<dbReference type="CDD" id="cd05123">
    <property type="entry name" value="STKc_AGC"/>
    <property type="match status" value="1"/>
</dbReference>
<dbReference type="InterPro" id="IPR045270">
    <property type="entry name" value="STKc_AGC"/>
</dbReference>
<dbReference type="GeneID" id="20808562"/>
<dbReference type="STRING" id="112090.W4GKJ8"/>
<evidence type="ECO:0000256" key="7">
    <source>
        <dbReference type="ARBA" id="ARBA00022840"/>
    </source>
</evidence>
<feature type="compositionally biased region" description="Basic and acidic residues" evidence="9">
    <location>
        <begin position="151"/>
        <end position="160"/>
    </location>
</feature>
<evidence type="ECO:0000256" key="5">
    <source>
        <dbReference type="ARBA" id="ARBA00022741"/>
    </source>
</evidence>
<accession>W4GKJ8</accession>
<evidence type="ECO:0000256" key="3">
    <source>
        <dbReference type="ARBA" id="ARBA00022553"/>
    </source>
</evidence>
<keyword evidence="3" id="KW-0597">Phosphoprotein</keyword>
<dbReference type="GO" id="GO:0005524">
    <property type="term" value="F:ATP binding"/>
    <property type="evidence" value="ECO:0007669"/>
    <property type="project" value="UniProtKB-UniRule"/>
</dbReference>
<dbReference type="PROSITE" id="PS51285">
    <property type="entry name" value="AGC_KINASE_CTER"/>
    <property type="match status" value="1"/>
</dbReference>
<dbReference type="Pfam" id="PF00433">
    <property type="entry name" value="Pkinase_C"/>
    <property type="match status" value="1"/>
</dbReference>
<evidence type="ECO:0000259" key="10">
    <source>
        <dbReference type="PROSITE" id="PS50011"/>
    </source>
</evidence>
<feature type="domain" description="AGC-kinase C-terminal" evidence="12">
    <location>
        <begin position="728"/>
        <end position="835"/>
    </location>
</feature>
<feature type="region of interest" description="Disordered" evidence="9">
    <location>
        <begin position="427"/>
        <end position="448"/>
    </location>
</feature>
<dbReference type="InterPro" id="IPR011009">
    <property type="entry name" value="Kinase-like_dom_sf"/>
</dbReference>
<keyword evidence="6 13" id="KW-0418">Kinase</keyword>
<dbReference type="InterPro" id="IPR008271">
    <property type="entry name" value="Ser/Thr_kinase_AS"/>
</dbReference>
<dbReference type="SMART" id="SM00312">
    <property type="entry name" value="PX"/>
    <property type="match status" value="1"/>
</dbReference>
<dbReference type="SUPFAM" id="SSF64268">
    <property type="entry name" value="PX domain"/>
    <property type="match status" value="1"/>
</dbReference>
<dbReference type="PROSITE" id="PS50195">
    <property type="entry name" value="PX"/>
    <property type="match status" value="1"/>
</dbReference>
<dbReference type="SUPFAM" id="SSF56112">
    <property type="entry name" value="Protein kinase-like (PK-like)"/>
    <property type="match status" value="1"/>
</dbReference>
<dbReference type="Gene3D" id="3.30.1520.10">
    <property type="entry name" value="Phox-like domain"/>
    <property type="match status" value="1"/>
</dbReference>
<organism evidence="13">
    <name type="scientific">Aphanomyces astaci</name>
    <name type="common">Crayfish plague agent</name>
    <dbReference type="NCBI Taxonomy" id="112090"/>
    <lineage>
        <taxon>Eukaryota</taxon>
        <taxon>Sar</taxon>
        <taxon>Stramenopiles</taxon>
        <taxon>Oomycota</taxon>
        <taxon>Saprolegniomycetes</taxon>
        <taxon>Saprolegniales</taxon>
        <taxon>Verrucalvaceae</taxon>
        <taxon>Aphanomyces</taxon>
    </lineage>
</organism>
<protein>
    <submittedName>
        <fullName evidence="13">AGC protein kinase</fullName>
    </submittedName>
</protein>
<dbReference type="GO" id="GO:0004674">
    <property type="term" value="F:protein serine/threonine kinase activity"/>
    <property type="evidence" value="ECO:0007669"/>
    <property type="project" value="UniProtKB-KW"/>
</dbReference>
<dbReference type="Gene3D" id="3.30.200.20">
    <property type="entry name" value="Phosphorylase Kinase, domain 1"/>
    <property type="match status" value="1"/>
</dbReference>
<dbReference type="RefSeq" id="XP_009830139.1">
    <property type="nucleotide sequence ID" value="XM_009831837.1"/>
</dbReference>
<evidence type="ECO:0000256" key="2">
    <source>
        <dbReference type="ARBA" id="ARBA00022527"/>
    </source>
</evidence>
<dbReference type="PANTHER" id="PTHR24351">
    <property type="entry name" value="RIBOSOMAL PROTEIN S6 KINASE"/>
    <property type="match status" value="1"/>
</dbReference>
<keyword evidence="7 8" id="KW-0067">ATP-binding</keyword>
<dbReference type="InterPro" id="IPR000719">
    <property type="entry name" value="Prot_kinase_dom"/>
</dbReference>
<dbReference type="PROSITE" id="PS00108">
    <property type="entry name" value="PROTEIN_KINASE_ST"/>
    <property type="match status" value="1"/>
</dbReference>
<comment type="similarity">
    <text evidence="1">Belongs to the protein kinase superfamily. AGC Ser/Thr protein kinase family.</text>
</comment>
<dbReference type="Pfam" id="PF00069">
    <property type="entry name" value="Pkinase"/>
    <property type="match status" value="1"/>
</dbReference>
<dbReference type="SMART" id="SM00220">
    <property type="entry name" value="S_TKc"/>
    <property type="match status" value="1"/>
</dbReference>
<evidence type="ECO:0000256" key="6">
    <source>
        <dbReference type="ARBA" id="ARBA00022777"/>
    </source>
</evidence>
<feature type="compositionally biased region" description="Low complexity" evidence="9">
    <location>
        <begin position="375"/>
        <end position="386"/>
    </location>
</feature>
<evidence type="ECO:0000256" key="4">
    <source>
        <dbReference type="ARBA" id="ARBA00022679"/>
    </source>
</evidence>
<dbReference type="InterPro" id="IPR036871">
    <property type="entry name" value="PX_dom_sf"/>
</dbReference>
<dbReference type="InterPro" id="IPR017441">
    <property type="entry name" value="Protein_kinase_ATP_BS"/>
</dbReference>
<dbReference type="GO" id="GO:0035091">
    <property type="term" value="F:phosphatidylinositol binding"/>
    <property type="evidence" value="ECO:0007669"/>
    <property type="project" value="InterPro"/>
</dbReference>
<sequence length="845" mass="93832">MTMHSHSKRKASTSVPVQSEPPVGKHATTNTFTSHILYSKPIVLDDFHRSTGDVPPLHDPNGILGDMTRHMSGLSLASMDSPAEEYYRASFTSDRSLYAPDSTRSALISERSSSTALNSSRSSMPLSDFLTETDVGMVASTPRRFPTPIVPKDERPAQPDEERDFYEKQWMLNFQHSTVQTTVVPDTVYIPPGEQGQLVRISGYSLASGAKVGGPTPKPSTSSNRPYVVFRLEVECSANNKRWTVYRRYHDFKQLAGQLKSMGYRIPSLPSRQLSIRRSFAMAFLRKRQGDLEGWLQVVLSIPAPSVASCSPAMTPAVRMFLIKEANQPPALETGTQGFSYNEPETTKVSLFAALQMTPPQPSHHHNRSLTRSGSSATTTTKSAATKNRHATLFLHQTEPTKPQKRLTGRSVDDSMGGFNFLSKSSSYADSHSMSSGGASRSTLSTRPVKTRQVEPYYGTTTRGDHNKPSTDDFEPLRFIGQGSFGRVLLVRKKRQNQLFAMKILSKQSVVQKEQVEHTRTERNVLGSIDHPFIVRLHYAFQSDTQLFFILDYCPGGDLFFHLSRFGCFPEPVAKFYAAEISLALVHLHEHGIVYRDLKPENIMLDVDGHVKLADFGLAKQGISNRLDGTNTMCGTPEYLPPEILNKKGHGNAVDWWNLGMVLYELLAGRPPWYTTERDELYRRLRSSPLEFPPGMSVEAMDLIAGLLERDPAQRLRAAQVLAHPFFTGIPWELLLDREVEPPFRPCQFSDPLDAVNFEDDFTNLPVHLAMEDEGQGCLVQKPHAKTTTAPNGVRSSSSSSTSSNVVGRGNSCRNMSYTFQGFTFDGDLGLEGGGDLLATTPPSL</sequence>
<dbReference type="FunFam" id="1.10.510.10:FF:000008">
    <property type="entry name" value="Non-specific serine/threonine protein kinase"/>
    <property type="match status" value="1"/>
</dbReference>
<feature type="domain" description="Protein kinase" evidence="10">
    <location>
        <begin position="474"/>
        <end position="727"/>
    </location>
</feature>
<dbReference type="EMBL" id="KI913126">
    <property type="protein sequence ID" value="ETV80215.1"/>
    <property type="molecule type" value="Genomic_DNA"/>
</dbReference>
<dbReference type="AlphaFoldDB" id="W4GKJ8"/>
<keyword evidence="5 8" id="KW-0547">Nucleotide-binding</keyword>
<keyword evidence="4" id="KW-0808">Transferase</keyword>
<dbReference type="InterPro" id="IPR000961">
    <property type="entry name" value="AGC-kinase_C"/>
</dbReference>
<evidence type="ECO:0000259" key="12">
    <source>
        <dbReference type="PROSITE" id="PS51285"/>
    </source>
</evidence>
<dbReference type="InterPro" id="IPR017892">
    <property type="entry name" value="Pkinase_C"/>
</dbReference>
<feature type="compositionally biased region" description="Low complexity" evidence="9">
    <location>
        <begin position="427"/>
        <end position="447"/>
    </location>
</feature>
<evidence type="ECO:0000259" key="11">
    <source>
        <dbReference type="PROSITE" id="PS50195"/>
    </source>
</evidence>
<evidence type="ECO:0000256" key="9">
    <source>
        <dbReference type="SAM" id="MobiDB-lite"/>
    </source>
</evidence>
<feature type="compositionally biased region" description="Low complexity" evidence="9">
    <location>
        <begin position="792"/>
        <end position="808"/>
    </location>
</feature>
<dbReference type="InterPro" id="IPR001683">
    <property type="entry name" value="PX_dom"/>
</dbReference>
<dbReference type="OrthoDB" id="120967at2759"/>
<feature type="region of interest" description="Disordered" evidence="9">
    <location>
        <begin position="358"/>
        <end position="415"/>
    </location>
</feature>
<feature type="region of interest" description="Disordered" evidence="9">
    <location>
        <begin position="1"/>
        <end position="28"/>
    </location>
</feature>
<dbReference type="SMART" id="SM00133">
    <property type="entry name" value="S_TK_X"/>
    <property type="match status" value="1"/>
</dbReference>
<evidence type="ECO:0000313" key="13">
    <source>
        <dbReference type="EMBL" id="ETV80215.1"/>
    </source>
</evidence>
<feature type="region of interest" description="Disordered" evidence="9">
    <location>
        <begin position="141"/>
        <end position="161"/>
    </location>
</feature>
<evidence type="ECO:0000256" key="8">
    <source>
        <dbReference type="PROSITE-ProRule" id="PRU10141"/>
    </source>
</evidence>
<proteinExistence type="inferred from homology"/>
<name>W4GKJ8_APHAT</name>
<gene>
    <name evidence="13" type="ORF">H257_06566</name>
</gene>